<feature type="signal peptide" evidence="7">
    <location>
        <begin position="1"/>
        <end position="24"/>
    </location>
</feature>
<comment type="subcellular location">
    <subcellularLocation>
        <location evidence="1 7">Periplasm</location>
    </subcellularLocation>
</comment>
<evidence type="ECO:0000259" key="8">
    <source>
        <dbReference type="SMART" id="SM00858"/>
    </source>
</evidence>
<dbReference type="RefSeq" id="WP_345195438.1">
    <property type="nucleotide sequence ID" value="NZ_BAABFL010000135.1"/>
</dbReference>
<dbReference type="CDD" id="cd11614">
    <property type="entry name" value="SAF_CpaB_FlgA_like"/>
    <property type="match status" value="1"/>
</dbReference>
<dbReference type="EMBL" id="BAABFL010000135">
    <property type="protein sequence ID" value="GAA4649556.1"/>
    <property type="molecule type" value="Genomic_DNA"/>
</dbReference>
<feature type="domain" description="SAF" evidence="8">
    <location>
        <begin position="118"/>
        <end position="180"/>
    </location>
</feature>
<dbReference type="PANTHER" id="PTHR36307:SF1">
    <property type="entry name" value="FLAGELLA BASAL BODY P-RING FORMATION PROTEIN FLGA"/>
    <property type="match status" value="1"/>
</dbReference>
<dbReference type="InterPro" id="IPR039246">
    <property type="entry name" value="Flagellar_FlgA"/>
</dbReference>
<keyword evidence="10" id="KW-1185">Reference proteome</keyword>
<evidence type="ECO:0000313" key="10">
    <source>
        <dbReference type="Proteomes" id="UP001500604"/>
    </source>
</evidence>
<evidence type="ECO:0000256" key="1">
    <source>
        <dbReference type="ARBA" id="ARBA00004418"/>
    </source>
</evidence>
<keyword evidence="4 7" id="KW-0732">Signal</keyword>
<comment type="similarity">
    <text evidence="2 7">Belongs to the FlgA family.</text>
</comment>
<dbReference type="Gene3D" id="2.30.30.760">
    <property type="match status" value="1"/>
</dbReference>
<dbReference type="PANTHER" id="PTHR36307">
    <property type="entry name" value="FLAGELLA BASAL BODY P-RING FORMATION PROTEIN FLGA"/>
    <property type="match status" value="1"/>
</dbReference>
<evidence type="ECO:0000313" key="9">
    <source>
        <dbReference type="EMBL" id="GAA4649556.1"/>
    </source>
</evidence>
<organism evidence="9 10">
    <name type="scientific">Kistimonas scapharcae</name>
    <dbReference type="NCBI Taxonomy" id="1036133"/>
    <lineage>
        <taxon>Bacteria</taxon>
        <taxon>Pseudomonadati</taxon>
        <taxon>Pseudomonadota</taxon>
        <taxon>Gammaproteobacteria</taxon>
        <taxon>Oceanospirillales</taxon>
        <taxon>Endozoicomonadaceae</taxon>
        <taxon>Kistimonas</taxon>
    </lineage>
</organism>
<dbReference type="Gene3D" id="3.90.1210.10">
    <property type="entry name" value="Antifreeze-like/N-acetylneuraminic acid synthase C-terminal domain"/>
    <property type="match status" value="1"/>
</dbReference>
<dbReference type="SMART" id="SM00858">
    <property type="entry name" value="SAF"/>
    <property type="match status" value="1"/>
</dbReference>
<evidence type="ECO:0000256" key="7">
    <source>
        <dbReference type="RuleBase" id="RU362063"/>
    </source>
</evidence>
<evidence type="ECO:0000256" key="4">
    <source>
        <dbReference type="ARBA" id="ARBA00022729"/>
    </source>
</evidence>
<comment type="caution">
    <text evidence="9">The sequence shown here is derived from an EMBL/GenBank/DDBJ whole genome shotgun (WGS) entry which is preliminary data.</text>
</comment>
<evidence type="ECO:0000256" key="3">
    <source>
        <dbReference type="ARBA" id="ARBA00014754"/>
    </source>
</evidence>
<name>A0ABP8V0X3_9GAMM</name>
<reference evidence="10" key="1">
    <citation type="journal article" date="2019" name="Int. J. Syst. Evol. Microbiol.">
        <title>The Global Catalogue of Microorganisms (GCM) 10K type strain sequencing project: providing services to taxonomists for standard genome sequencing and annotation.</title>
        <authorList>
            <consortium name="The Broad Institute Genomics Platform"/>
            <consortium name="The Broad Institute Genome Sequencing Center for Infectious Disease"/>
            <person name="Wu L."/>
            <person name="Ma J."/>
        </authorList>
    </citation>
    <scope>NUCLEOTIDE SEQUENCE [LARGE SCALE GENOMIC DNA]</scope>
    <source>
        <strain evidence="10">JCM 17805</strain>
    </source>
</reference>
<comment type="function">
    <text evidence="6 7">Involved in the assembly process of the P-ring formation. It may associate with FlgF on the rod constituting a structure essential for the P-ring assembly or may act as a modulator protein for the P-ring assembly.</text>
</comment>
<keyword evidence="7" id="KW-1005">Bacterial flagellum biogenesis</keyword>
<proteinExistence type="inferred from homology"/>
<dbReference type="Pfam" id="PF13144">
    <property type="entry name" value="ChapFlgA"/>
    <property type="match status" value="1"/>
</dbReference>
<dbReference type="Proteomes" id="UP001500604">
    <property type="component" value="Unassembled WGS sequence"/>
</dbReference>
<dbReference type="InterPro" id="IPR013974">
    <property type="entry name" value="SAF"/>
</dbReference>
<gene>
    <name evidence="9" type="ORF">GCM10023116_18300</name>
</gene>
<evidence type="ECO:0000256" key="6">
    <source>
        <dbReference type="ARBA" id="ARBA00025643"/>
    </source>
</evidence>
<evidence type="ECO:0000256" key="5">
    <source>
        <dbReference type="ARBA" id="ARBA00022764"/>
    </source>
</evidence>
<dbReference type="InterPro" id="IPR017585">
    <property type="entry name" value="SAF_FlgA"/>
</dbReference>
<feature type="chain" id="PRO_5045004776" description="Flagella basal body P-ring formation protein FlgA" evidence="7">
    <location>
        <begin position="25"/>
        <end position="244"/>
    </location>
</feature>
<evidence type="ECO:0000256" key="2">
    <source>
        <dbReference type="ARBA" id="ARBA00010474"/>
    </source>
</evidence>
<sequence>MRTSVKALPFMTALILMAPFVLHAEEDGSDTDAASQIVDAATTALMEKTAAYIRDPVTSLQQVTVTPPNVETLGTCLHTPDIIIPGQNRLLVGNITVKAVCREPRWSIHAKANIRIELPVVKSARTIDRDQTIRADDLTIQPVSLNQIRGRYFAQKQELTGQMASRRITPAQIVRPDMVEPPRVIRKNDDVVIEARINGVTVSMKGMALEGGAIDETIQVRNSSSGKVINARVIASGKVNTVIP</sequence>
<accession>A0ABP8V0X3</accession>
<keyword evidence="5 7" id="KW-0574">Periplasm</keyword>
<protein>
    <recommendedName>
        <fullName evidence="3 7">Flagella basal body P-ring formation protein FlgA</fullName>
    </recommendedName>
</protein>
<dbReference type="NCBIfam" id="TIGR03170">
    <property type="entry name" value="flgA_cterm"/>
    <property type="match status" value="1"/>
</dbReference>